<dbReference type="Pfam" id="PF14534">
    <property type="entry name" value="DUF4440"/>
    <property type="match status" value="1"/>
</dbReference>
<organism evidence="2 3">
    <name type="scientific">Solitalea canadensis (strain ATCC 29591 / DSM 3403 / JCM 21819 / LMG 8368 / NBRC 15130 / NCIMB 12057 / USAM 9D)</name>
    <name type="common">Flexibacter canadensis</name>
    <dbReference type="NCBI Taxonomy" id="929556"/>
    <lineage>
        <taxon>Bacteria</taxon>
        <taxon>Pseudomonadati</taxon>
        <taxon>Bacteroidota</taxon>
        <taxon>Sphingobacteriia</taxon>
        <taxon>Sphingobacteriales</taxon>
        <taxon>Sphingobacteriaceae</taxon>
        <taxon>Solitalea</taxon>
    </lineage>
</organism>
<accession>H8KVS1</accession>
<feature type="domain" description="DUF4440" evidence="1">
    <location>
        <begin position="13"/>
        <end position="116"/>
    </location>
</feature>
<evidence type="ECO:0000313" key="2">
    <source>
        <dbReference type="EMBL" id="AFD06694.1"/>
    </source>
</evidence>
<dbReference type="InterPro" id="IPR027843">
    <property type="entry name" value="DUF4440"/>
</dbReference>
<gene>
    <name evidence="2" type="ordered locus">Solca_1627</name>
</gene>
<dbReference type="STRING" id="929556.Solca_1627"/>
<dbReference type="OrthoDB" id="997066at2"/>
<dbReference type="Gene3D" id="3.10.450.50">
    <property type="match status" value="1"/>
</dbReference>
<reference evidence="2" key="1">
    <citation type="submission" date="2012-02" db="EMBL/GenBank/DDBJ databases">
        <title>The complete genome of Solitalea canadensis DSM 3403.</title>
        <authorList>
            <consortium name="US DOE Joint Genome Institute (JGI-PGF)"/>
            <person name="Lucas S."/>
            <person name="Copeland A."/>
            <person name="Lapidus A."/>
            <person name="Glavina del Rio T."/>
            <person name="Dalin E."/>
            <person name="Tice H."/>
            <person name="Bruce D."/>
            <person name="Goodwin L."/>
            <person name="Pitluck S."/>
            <person name="Peters L."/>
            <person name="Ovchinnikova G."/>
            <person name="Lu M."/>
            <person name="Kyrpides N."/>
            <person name="Mavromatis K."/>
            <person name="Ivanova N."/>
            <person name="Brettin T."/>
            <person name="Detter J.C."/>
            <person name="Han C."/>
            <person name="Larimer F."/>
            <person name="Land M."/>
            <person name="Hauser L."/>
            <person name="Markowitz V."/>
            <person name="Cheng J.-F."/>
            <person name="Hugenholtz P."/>
            <person name="Woyke T."/>
            <person name="Wu D."/>
            <person name="Spring S."/>
            <person name="Schroeder M."/>
            <person name="Kopitz M."/>
            <person name="Brambilla E."/>
            <person name="Klenk H.-P."/>
            <person name="Eisen J.A."/>
        </authorList>
    </citation>
    <scope>NUCLEOTIDE SEQUENCE</scope>
    <source>
        <strain evidence="2">DSM 3403</strain>
    </source>
</reference>
<sequence>MKSEKSLLTQDLILEAENRLIESMKSSNVDQLDQLLHDDLVFITPDGQTLTKSMDLEAHRSGSMVIDKFVPSIESIKLFGDTAAVALLVNASGEMLGQPISGTFRYLRVWKQFDDSLKVIGGCCAIVA</sequence>
<dbReference type="AlphaFoldDB" id="H8KVS1"/>
<evidence type="ECO:0000313" key="3">
    <source>
        <dbReference type="Proteomes" id="UP000007590"/>
    </source>
</evidence>
<dbReference type="HOGENOM" id="CLU_141608_2_0_10"/>
<dbReference type="RefSeq" id="WP_014679921.1">
    <property type="nucleotide sequence ID" value="NC_017770.1"/>
</dbReference>
<evidence type="ECO:0000259" key="1">
    <source>
        <dbReference type="Pfam" id="PF14534"/>
    </source>
</evidence>
<dbReference type="eggNOG" id="COG4994">
    <property type="taxonomic scope" value="Bacteria"/>
</dbReference>
<keyword evidence="3" id="KW-1185">Reference proteome</keyword>
<dbReference type="SUPFAM" id="SSF54427">
    <property type="entry name" value="NTF2-like"/>
    <property type="match status" value="1"/>
</dbReference>
<name>H8KVS1_SOLCM</name>
<dbReference type="KEGG" id="scn:Solca_1627"/>
<dbReference type="Proteomes" id="UP000007590">
    <property type="component" value="Chromosome"/>
</dbReference>
<dbReference type="EMBL" id="CP003349">
    <property type="protein sequence ID" value="AFD06694.1"/>
    <property type="molecule type" value="Genomic_DNA"/>
</dbReference>
<proteinExistence type="predicted"/>
<protein>
    <recommendedName>
        <fullName evidence="1">DUF4440 domain-containing protein</fullName>
    </recommendedName>
</protein>
<dbReference type="InterPro" id="IPR032710">
    <property type="entry name" value="NTF2-like_dom_sf"/>
</dbReference>